<keyword evidence="3" id="KW-1185">Reference proteome</keyword>
<dbReference type="InterPro" id="IPR017255">
    <property type="entry name" value="AcTrfase_GNAT_prd"/>
</dbReference>
<dbReference type="Proteomes" id="UP000064967">
    <property type="component" value="Chromosome"/>
</dbReference>
<dbReference type="PANTHER" id="PTHR43072">
    <property type="entry name" value="N-ACETYLTRANSFERASE"/>
    <property type="match status" value="1"/>
</dbReference>
<dbReference type="InterPro" id="IPR016181">
    <property type="entry name" value="Acyl_CoA_acyltransferase"/>
</dbReference>
<sequence>MQTRKITKADFDQIVEVIDRWWGGPISTFAHPIFFYELGDHALVVEDEGRLIGFLLGFVHSKAPKTGYVHLVGIHPDYRRKGVGRLLYEQFTERCRSAGCERMKAITTTGNDGSIRFHQAVGWTATEVEDYAGPGRRRIVFTRDLGPAPN</sequence>
<dbReference type="PIRSF" id="PIRSF037663">
    <property type="entry name" value="Acetyltransf_GNAT_prd"/>
    <property type="match status" value="1"/>
</dbReference>
<protein>
    <submittedName>
        <fullName evidence="2">Acetyltransferase, GNAT family</fullName>
    </submittedName>
</protein>
<dbReference type="AlphaFoldDB" id="A0A0K1PTF6"/>
<keyword evidence="2" id="KW-0808">Transferase</keyword>
<gene>
    <name evidence="2" type="ORF">AKJ09_03482</name>
</gene>
<dbReference type="PANTHER" id="PTHR43072:SF36">
    <property type="entry name" value="RIBOSOMAL-PROTEIN-ALANINE ACETYLTRANSFERASE"/>
    <property type="match status" value="1"/>
</dbReference>
<dbReference type="KEGG" id="llu:AKJ09_03482"/>
<dbReference type="RefSeq" id="WP_146648052.1">
    <property type="nucleotide sequence ID" value="NZ_CP012333.1"/>
</dbReference>
<dbReference type="CDD" id="cd04301">
    <property type="entry name" value="NAT_SF"/>
    <property type="match status" value="1"/>
</dbReference>
<name>A0A0K1PTF6_9BACT</name>
<dbReference type="PROSITE" id="PS51186">
    <property type="entry name" value="GNAT"/>
    <property type="match status" value="1"/>
</dbReference>
<evidence type="ECO:0000313" key="3">
    <source>
        <dbReference type="Proteomes" id="UP000064967"/>
    </source>
</evidence>
<dbReference type="STRING" id="1391654.AKJ09_03482"/>
<reference evidence="2 3" key="1">
    <citation type="submission" date="2015-08" db="EMBL/GenBank/DDBJ databases">
        <authorList>
            <person name="Babu N.S."/>
            <person name="Beckwith C.J."/>
            <person name="Beseler K.G."/>
            <person name="Brison A."/>
            <person name="Carone J.V."/>
            <person name="Caskin T.P."/>
            <person name="Diamond M."/>
            <person name="Durham M.E."/>
            <person name="Foxe J.M."/>
            <person name="Go M."/>
            <person name="Henderson B.A."/>
            <person name="Jones I.B."/>
            <person name="McGettigan J.A."/>
            <person name="Micheletti S.J."/>
            <person name="Nasrallah M.E."/>
            <person name="Ortiz D."/>
            <person name="Piller C.R."/>
            <person name="Privatt S.R."/>
            <person name="Schneider S.L."/>
            <person name="Sharp S."/>
            <person name="Smith T.C."/>
            <person name="Stanton J.D."/>
            <person name="Ullery H.E."/>
            <person name="Wilson R.J."/>
            <person name="Serrano M.G."/>
            <person name="Buck G."/>
            <person name="Lee V."/>
            <person name="Wang Y."/>
            <person name="Carvalho R."/>
            <person name="Voegtly L."/>
            <person name="Shi R."/>
            <person name="Duckworth R."/>
            <person name="Johnson A."/>
            <person name="Loviza R."/>
            <person name="Walstead R."/>
            <person name="Shah Z."/>
            <person name="Kiflezghi M."/>
            <person name="Wade K."/>
            <person name="Ball S.L."/>
            <person name="Bradley K.W."/>
            <person name="Asai D.J."/>
            <person name="Bowman C.A."/>
            <person name="Russell D.A."/>
            <person name="Pope W.H."/>
            <person name="Jacobs-Sera D."/>
            <person name="Hendrix R.W."/>
            <person name="Hatfull G.F."/>
        </authorList>
    </citation>
    <scope>NUCLEOTIDE SEQUENCE [LARGE SCALE GENOMIC DNA]</scope>
    <source>
        <strain evidence="2 3">DSM 27648</strain>
    </source>
</reference>
<dbReference type="Gene3D" id="3.40.630.30">
    <property type="match status" value="1"/>
</dbReference>
<feature type="domain" description="N-acetyltransferase" evidence="1">
    <location>
        <begin position="1"/>
        <end position="146"/>
    </location>
</feature>
<dbReference type="OrthoDB" id="8593648at2"/>
<dbReference type="GO" id="GO:0016747">
    <property type="term" value="F:acyltransferase activity, transferring groups other than amino-acyl groups"/>
    <property type="evidence" value="ECO:0007669"/>
    <property type="project" value="InterPro"/>
</dbReference>
<organism evidence="2 3">
    <name type="scientific">Labilithrix luteola</name>
    <dbReference type="NCBI Taxonomy" id="1391654"/>
    <lineage>
        <taxon>Bacteria</taxon>
        <taxon>Pseudomonadati</taxon>
        <taxon>Myxococcota</taxon>
        <taxon>Polyangia</taxon>
        <taxon>Polyangiales</taxon>
        <taxon>Labilitrichaceae</taxon>
        <taxon>Labilithrix</taxon>
    </lineage>
</organism>
<evidence type="ECO:0000313" key="2">
    <source>
        <dbReference type="EMBL" id="AKU96818.1"/>
    </source>
</evidence>
<dbReference type="InterPro" id="IPR000182">
    <property type="entry name" value="GNAT_dom"/>
</dbReference>
<dbReference type="SUPFAM" id="SSF55729">
    <property type="entry name" value="Acyl-CoA N-acyltransferases (Nat)"/>
    <property type="match status" value="1"/>
</dbReference>
<evidence type="ECO:0000259" key="1">
    <source>
        <dbReference type="PROSITE" id="PS51186"/>
    </source>
</evidence>
<accession>A0A0K1PTF6</accession>
<dbReference type="Pfam" id="PF00583">
    <property type="entry name" value="Acetyltransf_1"/>
    <property type="match status" value="1"/>
</dbReference>
<proteinExistence type="predicted"/>
<dbReference type="EMBL" id="CP012333">
    <property type="protein sequence ID" value="AKU96818.1"/>
    <property type="molecule type" value="Genomic_DNA"/>
</dbReference>